<organism evidence="1 2">
    <name type="scientific">Vibrio cholerae</name>
    <dbReference type="NCBI Taxonomy" id="666"/>
    <lineage>
        <taxon>Bacteria</taxon>
        <taxon>Pseudomonadati</taxon>
        <taxon>Pseudomonadota</taxon>
        <taxon>Gammaproteobacteria</taxon>
        <taxon>Vibrionales</taxon>
        <taxon>Vibrionaceae</taxon>
        <taxon>Vibrio</taxon>
    </lineage>
</organism>
<sequence>MSMESVRVDRGMPFLKRGMRVYSTYSKQFGTITGSNRSGNLNIRMDGEKHSGNYHPQWQLQYLDDNGTVIAEYKD</sequence>
<accession>A0A5B1BZU0</accession>
<reference evidence="1 2" key="1">
    <citation type="submission" date="2019-09" db="EMBL/GenBank/DDBJ databases">
        <authorList>
            <person name="Kritzky A."/>
            <person name="Schelkanova E.Y."/>
            <person name="Alkhova Z.V."/>
            <person name="Smirnova N.I."/>
        </authorList>
    </citation>
    <scope>NUCLEOTIDE SEQUENCE [LARGE SCALE GENOMIC DNA]</scope>
    <source>
        <strain evidence="1 2">M1526</strain>
    </source>
</reference>
<comment type="caution">
    <text evidence="1">The sequence shown here is derived from an EMBL/GenBank/DDBJ whole genome shotgun (WGS) entry which is preliminary data.</text>
</comment>
<gene>
    <name evidence="1" type="ORF">F0M16_17925</name>
</gene>
<proteinExistence type="predicted"/>
<dbReference type="AlphaFoldDB" id="A0A5B1BZU0"/>
<protein>
    <submittedName>
        <fullName evidence="1">Uncharacterized protein</fullName>
    </submittedName>
</protein>
<evidence type="ECO:0000313" key="1">
    <source>
        <dbReference type="EMBL" id="KAA1253412.1"/>
    </source>
</evidence>
<evidence type="ECO:0000313" key="2">
    <source>
        <dbReference type="Proteomes" id="UP000323225"/>
    </source>
</evidence>
<dbReference type="Proteomes" id="UP000323225">
    <property type="component" value="Unassembled WGS sequence"/>
</dbReference>
<dbReference type="EMBL" id="VUAA01000022">
    <property type="protein sequence ID" value="KAA1253412.1"/>
    <property type="molecule type" value="Genomic_DNA"/>
</dbReference>
<name>A0A5B1BZU0_VIBCL</name>